<evidence type="ECO:0000313" key="1">
    <source>
        <dbReference type="EMBL" id="ERH14563.1"/>
    </source>
</evidence>
<organism evidence="1 2">
    <name type="scientific">Actinomyces graevenitzii F0530</name>
    <dbReference type="NCBI Taxonomy" id="1321817"/>
    <lineage>
        <taxon>Bacteria</taxon>
        <taxon>Bacillati</taxon>
        <taxon>Actinomycetota</taxon>
        <taxon>Actinomycetes</taxon>
        <taxon>Actinomycetales</taxon>
        <taxon>Actinomycetaceae</taxon>
        <taxon>Actinomyces</taxon>
    </lineage>
</organism>
<reference evidence="1 2" key="1">
    <citation type="submission" date="2013-08" db="EMBL/GenBank/DDBJ databases">
        <authorList>
            <person name="Weinstock G."/>
            <person name="Sodergren E."/>
            <person name="Wylie T."/>
            <person name="Fulton L."/>
            <person name="Fulton R."/>
            <person name="Fronick C."/>
            <person name="O'Laughlin M."/>
            <person name="Godfrey J."/>
            <person name="Miner T."/>
            <person name="Herter B."/>
            <person name="Appelbaum E."/>
            <person name="Cordes M."/>
            <person name="Lek S."/>
            <person name="Wollam A."/>
            <person name="Pepin K.H."/>
            <person name="Palsikar V.B."/>
            <person name="Mitreva M."/>
            <person name="Wilson R.K."/>
        </authorList>
    </citation>
    <scope>NUCLEOTIDE SEQUENCE [LARGE SCALE GENOMIC DNA]</scope>
    <source>
        <strain evidence="1 2">F0530</strain>
    </source>
</reference>
<protein>
    <submittedName>
        <fullName evidence="1">Uncharacterized protein</fullName>
    </submittedName>
</protein>
<accession>U1R476</accession>
<dbReference type="HOGENOM" id="CLU_2679343_0_0_11"/>
<sequence length="74" mass="7548">MVLCAFVCGFGFDGACVVCMRGLDGVCGPCRKGAGGARGACGGNADGAHVGWPQKHGPAQNRPARCEWLKQSVP</sequence>
<comment type="caution">
    <text evidence="1">The sequence shown here is derived from an EMBL/GenBank/DDBJ whole genome shotgun (WGS) entry which is preliminary data.</text>
</comment>
<dbReference type="Proteomes" id="UP000016481">
    <property type="component" value="Unassembled WGS sequence"/>
</dbReference>
<dbReference type="AlphaFoldDB" id="U1R476"/>
<dbReference type="EMBL" id="AWSC01000065">
    <property type="protein sequence ID" value="ERH14563.1"/>
    <property type="molecule type" value="Genomic_DNA"/>
</dbReference>
<proteinExistence type="predicted"/>
<gene>
    <name evidence="1" type="ORF">HMPREF1978_01675</name>
</gene>
<evidence type="ECO:0000313" key="2">
    <source>
        <dbReference type="Proteomes" id="UP000016481"/>
    </source>
</evidence>
<name>U1R476_9ACTO</name>